<dbReference type="RefSeq" id="WP_091991401.1">
    <property type="nucleotide sequence ID" value="NZ_FOLO01000079.1"/>
</dbReference>
<evidence type="ECO:0000256" key="1">
    <source>
        <dbReference type="SAM" id="SignalP"/>
    </source>
</evidence>
<dbReference type="Pfam" id="PF10082">
    <property type="entry name" value="BBP2_2"/>
    <property type="match status" value="1"/>
</dbReference>
<reference evidence="2 3" key="1">
    <citation type="submission" date="2016-10" db="EMBL/GenBank/DDBJ databases">
        <authorList>
            <person name="de Groot N.N."/>
        </authorList>
    </citation>
    <scope>NUCLEOTIDE SEQUENCE [LARGE SCALE GENOMIC DNA]</scope>
    <source>
        <strain evidence="2 3">DSM 6059</strain>
    </source>
</reference>
<keyword evidence="3" id="KW-1185">Reference proteome</keyword>
<protein>
    <recommendedName>
        <fullName evidence="4">Beta-barrel porin 2</fullName>
    </recommendedName>
</protein>
<sequence length="394" mass="43513">MKKSILATVIAGTIFNMAYAIEPAGINMENGVTVTPIINMGTKIDDNIFSKATDEKSSAIVTIAPSVNFLLNDGINQHSLDVGITSGTYLSSSDDNFLDGFLSFNSHLEPSSQSRFDFALDANWVTEPRGTGITEGLGDNVTEPLTYADQTFAAGYEYGALSTPARIAFEVKYYNKGYTNFSDTTQYRDFDSVKLGSTFYYNTHAATDVFVEVNQDAIEYDNTKANEVTRNSDDYRALAGIKWEATALTSGTAKLGYQKKDFESASRANFSGLSWEAGVIWQPLSYTIIAFDTSRAARDPNVEGDYINESQYSLNWTHNWNEKISSTLGTSFTDEDYSGVSRTDETTTYSASVNYSLTRWIDMSAFIDVTDKDSTRDGILFDKNVIGMNFTVSM</sequence>
<accession>A0A1I1U6R0</accession>
<evidence type="ECO:0000313" key="2">
    <source>
        <dbReference type="EMBL" id="SFD64403.1"/>
    </source>
</evidence>
<dbReference type="EMBL" id="FOLO01000079">
    <property type="protein sequence ID" value="SFD64403.1"/>
    <property type="molecule type" value="Genomic_DNA"/>
</dbReference>
<dbReference type="InterPro" id="IPR018759">
    <property type="entry name" value="BBP2_2"/>
</dbReference>
<evidence type="ECO:0000313" key="3">
    <source>
        <dbReference type="Proteomes" id="UP000198862"/>
    </source>
</evidence>
<dbReference type="OrthoDB" id="9153755at2"/>
<gene>
    <name evidence="2" type="ORF">SAMN02745724_05069</name>
</gene>
<proteinExistence type="predicted"/>
<organism evidence="2 3">
    <name type="scientific">Pseudoalteromonas denitrificans DSM 6059</name>
    <dbReference type="NCBI Taxonomy" id="1123010"/>
    <lineage>
        <taxon>Bacteria</taxon>
        <taxon>Pseudomonadati</taxon>
        <taxon>Pseudomonadota</taxon>
        <taxon>Gammaproteobacteria</taxon>
        <taxon>Alteromonadales</taxon>
        <taxon>Pseudoalteromonadaceae</taxon>
        <taxon>Pseudoalteromonas</taxon>
    </lineage>
</organism>
<dbReference type="AlphaFoldDB" id="A0A1I1U6R0"/>
<dbReference type="STRING" id="1123010.SAMN02745724_05069"/>
<name>A0A1I1U6R0_9GAMM</name>
<keyword evidence="1" id="KW-0732">Signal</keyword>
<feature type="signal peptide" evidence="1">
    <location>
        <begin position="1"/>
        <end position="20"/>
    </location>
</feature>
<evidence type="ECO:0008006" key="4">
    <source>
        <dbReference type="Google" id="ProtNLM"/>
    </source>
</evidence>
<feature type="chain" id="PRO_5011526511" description="Beta-barrel porin 2" evidence="1">
    <location>
        <begin position="21"/>
        <end position="394"/>
    </location>
</feature>
<dbReference type="Proteomes" id="UP000198862">
    <property type="component" value="Unassembled WGS sequence"/>
</dbReference>